<dbReference type="Ensembl" id="ENSSDUT00000003277.1">
    <property type="protein sequence ID" value="ENSSDUP00000003202.1"/>
    <property type="gene ID" value="ENSSDUG00000002451.1"/>
</dbReference>
<dbReference type="InterPro" id="IPR013098">
    <property type="entry name" value="Ig_I-set"/>
</dbReference>
<evidence type="ECO:0000256" key="2">
    <source>
        <dbReference type="ARBA" id="ARBA00022490"/>
    </source>
</evidence>
<dbReference type="PROSITE" id="PS50835">
    <property type="entry name" value="IG_LIKE"/>
    <property type="match status" value="1"/>
</dbReference>
<organism evidence="6 7">
    <name type="scientific">Seriola dumerili</name>
    <name type="common">Greater amberjack</name>
    <name type="synonym">Caranx dumerili</name>
    <dbReference type="NCBI Taxonomy" id="41447"/>
    <lineage>
        <taxon>Eukaryota</taxon>
        <taxon>Metazoa</taxon>
        <taxon>Chordata</taxon>
        <taxon>Craniata</taxon>
        <taxon>Vertebrata</taxon>
        <taxon>Euteleostomi</taxon>
        <taxon>Actinopterygii</taxon>
        <taxon>Neopterygii</taxon>
        <taxon>Teleostei</taxon>
        <taxon>Neoteleostei</taxon>
        <taxon>Acanthomorphata</taxon>
        <taxon>Carangaria</taxon>
        <taxon>Carangiformes</taxon>
        <taxon>Carangidae</taxon>
        <taxon>Seriola</taxon>
    </lineage>
</organism>
<dbReference type="InterPro" id="IPR003599">
    <property type="entry name" value="Ig_sub"/>
</dbReference>
<evidence type="ECO:0000259" key="5">
    <source>
        <dbReference type="PROSITE" id="PS50835"/>
    </source>
</evidence>
<reference evidence="6" key="2">
    <citation type="submission" date="2025-09" db="UniProtKB">
        <authorList>
            <consortium name="Ensembl"/>
        </authorList>
    </citation>
    <scope>IDENTIFICATION</scope>
</reference>
<keyword evidence="3" id="KW-0597">Phosphoprotein</keyword>
<evidence type="ECO:0000313" key="7">
    <source>
        <dbReference type="Proteomes" id="UP000261420"/>
    </source>
</evidence>
<dbReference type="InterPro" id="IPR036179">
    <property type="entry name" value="Ig-like_dom_sf"/>
</dbReference>
<feature type="domain" description="Ig-like" evidence="5">
    <location>
        <begin position="46"/>
        <end position="135"/>
    </location>
</feature>
<dbReference type="SMART" id="SM00409">
    <property type="entry name" value="IG"/>
    <property type="match status" value="1"/>
</dbReference>
<evidence type="ECO:0000256" key="4">
    <source>
        <dbReference type="ARBA" id="ARBA00023157"/>
    </source>
</evidence>
<dbReference type="PANTHER" id="PTHR35971:SF5">
    <property type="entry name" value="OBSCURIN LIKE CYTOSKELETAL ADAPTOR 1"/>
    <property type="match status" value="1"/>
</dbReference>
<accession>A0A3B4TB66</accession>
<proteinExistence type="predicted"/>
<dbReference type="OMA" id="NCDSKRC"/>
<dbReference type="PANTHER" id="PTHR35971">
    <property type="entry name" value="SI:DKEY-31G6.6"/>
    <property type="match status" value="1"/>
</dbReference>
<dbReference type="Gene3D" id="2.60.40.10">
    <property type="entry name" value="Immunoglobulins"/>
    <property type="match status" value="1"/>
</dbReference>
<dbReference type="Pfam" id="PF07679">
    <property type="entry name" value="I-set"/>
    <property type="match status" value="1"/>
</dbReference>
<name>A0A3B4TB66_SERDU</name>
<protein>
    <recommendedName>
        <fullName evidence="5">Ig-like domain-containing protein</fullName>
    </recommendedName>
</protein>
<dbReference type="STRING" id="41447.ENSSDUP00000003202"/>
<keyword evidence="4" id="KW-1015">Disulfide bond</keyword>
<dbReference type="FunFam" id="2.60.40.10:FF:000707">
    <property type="entry name" value="Obscurin, cytoskeletal calmodulin and titin-interacting RhoGEF"/>
    <property type="match status" value="1"/>
</dbReference>
<dbReference type="GeneTree" id="ENSGT00940000168428"/>
<dbReference type="AlphaFoldDB" id="A0A3B4TB66"/>
<reference evidence="6" key="1">
    <citation type="submission" date="2025-08" db="UniProtKB">
        <authorList>
            <consortium name="Ensembl"/>
        </authorList>
    </citation>
    <scope>IDENTIFICATION</scope>
</reference>
<keyword evidence="7" id="KW-1185">Reference proteome</keyword>
<dbReference type="InterPro" id="IPR013783">
    <property type="entry name" value="Ig-like_fold"/>
</dbReference>
<comment type="subcellular location">
    <subcellularLocation>
        <location evidence="1">Cytoplasm</location>
    </subcellularLocation>
</comment>
<dbReference type="GO" id="GO:0005737">
    <property type="term" value="C:cytoplasm"/>
    <property type="evidence" value="ECO:0007669"/>
    <property type="project" value="UniProtKB-SubCell"/>
</dbReference>
<dbReference type="SUPFAM" id="SSF48726">
    <property type="entry name" value="Immunoglobulin"/>
    <property type="match status" value="1"/>
</dbReference>
<sequence length="135" mass="15407">WQLHMSVRNCRDHCNGDSERFVTKQLKDMQVDTYANVLGTISLLLPPFFKKDLQSMDAEEGGSAPLCCEVSKPGLSVQWKKNRLLLRASRKYEMKQDGCFIQLHIKELNPEDSGCYTCQAGSRMYRSGCFFSNAE</sequence>
<dbReference type="InterPro" id="IPR052385">
    <property type="entry name" value="Obscurin/Obscurin-like_Reg"/>
</dbReference>
<dbReference type="InterPro" id="IPR007110">
    <property type="entry name" value="Ig-like_dom"/>
</dbReference>
<dbReference type="Proteomes" id="UP000261420">
    <property type="component" value="Unplaced"/>
</dbReference>
<evidence type="ECO:0000256" key="3">
    <source>
        <dbReference type="ARBA" id="ARBA00022553"/>
    </source>
</evidence>
<keyword evidence="2" id="KW-0963">Cytoplasm</keyword>
<evidence type="ECO:0000313" key="6">
    <source>
        <dbReference type="Ensembl" id="ENSSDUP00000003202.1"/>
    </source>
</evidence>
<evidence type="ECO:0000256" key="1">
    <source>
        <dbReference type="ARBA" id="ARBA00004496"/>
    </source>
</evidence>